<dbReference type="InterPro" id="IPR001810">
    <property type="entry name" value="F-box_dom"/>
</dbReference>
<sequence>MASIFPLDVSECSKRSKRIRKKINIEDEEAAPPSETPASKFISIVSDDLLIQILLRLPHARDAIRCTTVCKRWYPLIDHHFGRSFLEYHDSGSSSNFLPYTLLFINSASNRILDSFSHPAYQILSKKSKILHGIGKSTSSSSTNNYLNFLWRDLNQAAKIKASVNDLLLVSTPDDKYYICNPLTKQRLALPQVPSTLLAGRWGLLYTSCEKQVLDIRFKVVRISNLYKSSANNNHDFFVHIFCSETGKWSGLIKLLLPCALPDLELSWSVQSVATNGTLHWLLGEKMSDPIKGILAINPFKFNFGVGGTSTTITNPQWCRFLFRVQKNDFHELRIWELTDSNGNNDASKIGSWILVHEILRLKRTEENRNMSLLSFHPNNGDVIFVLCGNNNIICKDKIGEDNYETVGEFPDGQEYLNFKYKWFCEILGVFPLVYPSWPTPIPTLPPVN</sequence>
<name>A0AA88DGM3_FICCA</name>
<keyword evidence="4" id="KW-1185">Reference proteome</keyword>
<dbReference type="InterPro" id="IPR056592">
    <property type="entry name" value="Beta-prop_At3g26010-like"/>
</dbReference>
<dbReference type="EMBL" id="BTGU01000054">
    <property type="protein sequence ID" value="GMN54882.1"/>
    <property type="molecule type" value="Genomic_DNA"/>
</dbReference>
<evidence type="ECO:0000259" key="1">
    <source>
        <dbReference type="Pfam" id="PF12937"/>
    </source>
</evidence>
<comment type="caution">
    <text evidence="3">The sequence shown here is derived from an EMBL/GenBank/DDBJ whole genome shotgun (WGS) entry which is preliminary data.</text>
</comment>
<organism evidence="3 4">
    <name type="scientific">Ficus carica</name>
    <name type="common">Common fig</name>
    <dbReference type="NCBI Taxonomy" id="3494"/>
    <lineage>
        <taxon>Eukaryota</taxon>
        <taxon>Viridiplantae</taxon>
        <taxon>Streptophyta</taxon>
        <taxon>Embryophyta</taxon>
        <taxon>Tracheophyta</taxon>
        <taxon>Spermatophyta</taxon>
        <taxon>Magnoliopsida</taxon>
        <taxon>eudicotyledons</taxon>
        <taxon>Gunneridae</taxon>
        <taxon>Pentapetalae</taxon>
        <taxon>rosids</taxon>
        <taxon>fabids</taxon>
        <taxon>Rosales</taxon>
        <taxon>Moraceae</taxon>
        <taxon>Ficeae</taxon>
        <taxon>Ficus</taxon>
    </lineage>
</organism>
<reference evidence="3" key="1">
    <citation type="submission" date="2023-07" db="EMBL/GenBank/DDBJ databases">
        <title>draft genome sequence of fig (Ficus carica).</title>
        <authorList>
            <person name="Takahashi T."/>
            <person name="Nishimura K."/>
        </authorList>
    </citation>
    <scope>NUCLEOTIDE SEQUENCE</scope>
</reference>
<dbReference type="AlphaFoldDB" id="A0AA88DGM3"/>
<evidence type="ECO:0000313" key="4">
    <source>
        <dbReference type="Proteomes" id="UP001187192"/>
    </source>
</evidence>
<dbReference type="Pfam" id="PF12937">
    <property type="entry name" value="F-box-like"/>
    <property type="match status" value="1"/>
</dbReference>
<dbReference type="Gene3D" id="1.20.1280.50">
    <property type="match status" value="1"/>
</dbReference>
<dbReference type="SUPFAM" id="SSF81383">
    <property type="entry name" value="F-box domain"/>
    <property type="match status" value="1"/>
</dbReference>
<feature type="domain" description="F-box protein At3g26010-like beta-propeller" evidence="2">
    <location>
        <begin position="132"/>
        <end position="296"/>
    </location>
</feature>
<evidence type="ECO:0000313" key="3">
    <source>
        <dbReference type="EMBL" id="GMN54882.1"/>
    </source>
</evidence>
<protein>
    <recommendedName>
        <fullName evidence="5">F-box domain-containing protein</fullName>
    </recommendedName>
</protein>
<feature type="domain" description="F-box" evidence="1">
    <location>
        <begin position="47"/>
        <end position="79"/>
    </location>
</feature>
<accession>A0AA88DGM3</accession>
<evidence type="ECO:0000259" key="2">
    <source>
        <dbReference type="Pfam" id="PF24750"/>
    </source>
</evidence>
<dbReference type="InterPro" id="IPR055290">
    <property type="entry name" value="At3g26010-like"/>
</dbReference>
<gene>
    <name evidence="3" type="ORF">TIFTF001_023997</name>
</gene>
<dbReference type="Pfam" id="PF24750">
    <property type="entry name" value="b-prop_At3g26010-like"/>
    <property type="match status" value="1"/>
</dbReference>
<dbReference type="InterPro" id="IPR036047">
    <property type="entry name" value="F-box-like_dom_sf"/>
</dbReference>
<proteinExistence type="predicted"/>
<dbReference type="PANTHER" id="PTHR35546">
    <property type="entry name" value="F-BOX PROTEIN INTERACTION DOMAIN PROTEIN-RELATED"/>
    <property type="match status" value="1"/>
</dbReference>
<evidence type="ECO:0008006" key="5">
    <source>
        <dbReference type="Google" id="ProtNLM"/>
    </source>
</evidence>
<dbReference type="Proteomes" id="UP001187192">
    <property type="component" value="Unassembled WGS sequence"/>
</dbReference>
<dbReference type="PANTHER" id="PTHR35546:SF25">
    <property type="entry name" value="F-BOX DOMAIN-CONTAINING PROTEIN"/>
    <property type="match status" value="1"/>
</dbReference>